<evidence type="ECO:0000256" key="3">
    <source>
        <dbReference type="SAM" id="Phobius"/>
    </source>
</evidence>
<dbReference type="Proteomes" id="UP000582016">
    <property type="component" value="Unassembled WGS sequence"/>
</dbReference>
<evidence type="ECO:0000313" key="5">
    <source>
        <dbReference type="EMBL" id="KAF5553252.1"/>
    </source>
</evidence>
<keyword evidence="3" id="KW-0472">Membrane</keyword>
<dbReference type="EMBL" id="JAAOAQ010000343">
    <property type="protein sequence ID" value="KAF5553252.1"/>
    <property type="molecule type" value="Genomic_DNA"/>
</dbReference>
<dbReference type="InterPro" id="IPR014352">
    <property type="entry name" value="FERM/acyl-CoA-bd_prot_sf"/>
</dbReference>
<sequence>MADSVDRVFVHALNTVKKIPRTGASRPPPTDRLRLYGLYKQAMEGDVDGVMERPTAASGMASDDLQREKDKWDAWNLQKGLSRTESKRRPGQARPRYDRVTLTQSPSDAEELVSELEFVWNQIKNNSPSSSLSSPRANRSAGASQPYEDAAQGSDAEGPMKEIRPMSEYDEAELRSQKQLELEDDDIDGTQNHDRVSGRWQRKVERALTTMSAEVAALREQITIGREWRTKKERSLPAWVKWFTWVVVKHLFADFVILTVVLLWLRKRKDRRLEDLVRAAVRLVREYARTVLPSRG</sequence>
<keyword evidence="3" id="KW-0812">Transmembrane</keyword>
<organism evidence="5 6">
    <name type="scientific">Fusarium phyllophilum</name>
    <dbReference type="NCBI Taxonomy" id="47803"/>
    <lineage>
        <taxon>Eukaryota</taxon>
        <taxon>Fungi</taxon>
        <taxon>Dikarya</taxon>
        <taxon>Ascomycota</taxon>
        <taxon>Pezizomycotina</taxon>
        <taxon>Sordariomycetes</taxon>
        <taxon>Hypocreomycetidae</taxon>
        <taxon>Hypocreales</taxon>
        <taxon>Nectriaceae</taxon>
        <taxon>Fusarium</taxon>
        <taxon>Fusarium fujikuroi species complex</taxon>
    </lineage>
</organism>
<protein>
    <submittedName>
        <fullName evidence="5">Endozepine</fullName>
    </submittedName>
</protein>
<feature type="region of interest" description="Disordered" evidence="2">
    <location>
        <begin position="125"/>
        <end position="160"/>
    </location>
</feature>
<evidence type="ECO:0000256" key="2">
    <source>
        <dbReference type="SAM" id="MobiDB-lite"/>
    </source>
</evidence>
<comment type="caution">
    <text evidence="5">The sequence shown here is derived from an EMBL/GenBank/DDBJ whole genome shotgun (WGS) entry which is preliminary data.</text>
</comment>
<feature type="transmembrane region" description="Helical" evidence="3">
    <location>
        <begin position="242"/>
        <end position="265"/>
    </location>
</feature>
<dbReference type="Pfam" id="PF00887">
    <property type="entry name" value="ACBP"/>
    <property type="match status" value="1"/>
</dbReference>
<proteinExistence type="predicted"/>
<reference evidence="5 6" key="1">
    <citation type="submission" date="2020-05" db="EMBL/GenBank/DDBJ databases">
        <title>Identification and distribution of gene clusters putatively required for synthesis of sphingolipid metabolism inhibitors in phylogenetically diverse species of the filamentous fungus Fusarium.</title>
        <authorList>
            <person name="Kim H.-S."/>
            <person name="Busman M."/>
            <person name="Brown D.W."/>
            <person name="Divon H."/>
            <person name="Uhlig S."/>
            <person name="Proctor R.H."/>
        </authorList>
    </citation>
    <scope>NUCLEOTIDE SEQUENCE [LARGE SCALE GENOMIC DNA]</scope>
    <source>
        <strain evidence="5 6">NRRL 13617</strain>
    </source>
</reference>
<dbReference type="PANTHER" id="PTHR23310">
    <property type="entry name" value="ACYL-COA-BINDING PROTEIN, ACBP"/>
    <property type="match status" value="1"/>
</dbReference>
<evidence type="ECO:0000259" key="4">
    <source>
        <dbReference type="PROSITE" id="PS51228"/>
    </source>
</evidence>
<feature type="compositionally biased region" description="Low complexity" evidence="2">
    <location>
        <begin position="126"/>
        <end position="141"/>
    </location>
</feature>
<dbReference type="InterPro" id="IPR000582">
    <property type="entry name" value="Acyl-CoA-binding_protein"/>
</dbReference>
<dbReference type="GO" id="GO:0006631">
    <property type="term" value="P:fatty acid metabolic process"/>
    <property type="evidence" value="ECO:0007669"/>
    <property type="project" value="TreeGrafter"/>
</dbReference>
<gene>
    <name evidence="5" type="ORF">FPHYL_8764</name>
</gene>
<keyword evidence="6" id="KW-1185">Reference proteome</keyword>
<dbReference type="Gene3D" id="1.20.80.10">
    <property type="match status" value="1"/>
</dbReference>
<dbReference type="OrthoDB" id="346910at2759"/>
<name>A0A8H5N5E7_9HYPO</name>
<dbReference type="GO" id="GO:0000062">
    <property type="term" value="F:fatty-acyl-CoA binding"/>
    <property type="evidence" value="ECO:0007669"/>
    <property type="project" value="InterPro"/>
</dbReference>
<feature type="domain" description="ACB" evidence="4">
    <location>
        <begin position="5"/>
        <end position="99"/>
    </location>
</feature>
<dbReference type="AlphaFoldDB" id="A0A8H5N5E7"/>
<dbReference type="PANTHER" id="PTHR23310:SF133">
    <property type="entry name" value="COA BINDING PROTEIN, PUTATIVE (AFU_ORTHOLOGUE AFUA_1G12300)-RELATED"/>
    <property type="match status" value="1"/>
</dbReference>
<keyword evidence="3" id="KW-1133">Transmembrane helix</keyword>
<dbReference type="SUPFAM" id="SSF47027">
    <property type="entry name" value="Acyl-CoA binding protein"/>
    <property type="match status" value="1"/>
</dbReference>
<feature type="region of interest" description="Disordered" evidence="2">
    <location>
        <begin position="81"/>
        <end position="108"/>
    </location>
</feature>
<keyword evidence="1" id="KW-0446">Lipid-binding</keyword>
<accession>A0A8H5N5E7</accession>
<evidence type="ECO:0000313" key="6">
    <source>
        <dbReference type="Proteomes" id="UP000582016"/>
    </source>
</evidence>
<evidence type="ECO:0000256" key="1">
    <source>
        <dbReference type="ARBA" id="ARBA00023121"/>
    </source>
</evidence>
<dbReference type="InterPro" id="IPR035984">
    <property type="entry name" value="Acyl-CoA-binding_sf"/>
</dbReference>
<dbReference type="PROSITE" id="PS51228">
    <property type="entry name" value="ACB_2"/>
    <property type="match status" value="1"/>
</dbReference>